<keyword evidence="4" id="KW-0479">Metal-binding</keyword>
<keyword evidence="8" id="KW-0804">Transcription</keyword>
<keyword evidence="3" id="KW-0217">Developmental protein</keyword>
<proteinExistence type="inferred from homology"/>
<dbReference type="GO" id="GO:0008270">
    <property type="term" value="F:zinc ion binding"/>
    <property type="evidence" value="ECO:0007669"/>
    <property type="project" value="InterPro"/>
</dbReference>
<evidence type="ECO:0000256" key="2">
    <source>
        <dbReference type="ARBA" id="ARBA00021000"/>
    </source>
</evidence>
<dbReference type="Pfam" id="PF06573">
    <property type="entry name" value="Churchill"/>
    <property type="match status" value="1"/>
</dbReference>
<accession>A0A8J6K740</accession>
<evidence type="ECO:0000256" key="4">
    <source>
        <dbReference type="ARBA" id="ARBA00022723"/>
    </source>
</evidence>
<dbReference type="GO" id="GO:0008543">
    <property type="term" value="P:fibroblast growth factor receptor signaling pathway"/>
    <property type="evidence" value="ECO:0007669"/>
    <property type="project" value="TreeGrafter"/>
</dbReference>
<evidence type="ECO:0000256" key="6">
    <source>
        <dbReference type="ARBA" id="ARBA00023015"/>
    </source>
</evidence>
<keyword evidence="10" id="KW-1185">Reference proteome</keyword>
<keyword evidence="6" id="KW-0805">Transcription regulation</keyword>
<comment type="caution">
    <text evidence="9">The sequence shown here is derived from an EMBL/GenBank/DDBJ whole genome shotgun (WGS) entry which is preliminary data.</text>
</comment>
<evidence type="ECO:0000256" key="3">
    <source>
        <dbReference type="ARBA" id="ARBA00022473"/>
    </source>
</evidence>
<dbReference type="Gene3D" id="2.60.40.4240">
    <property type="entry name" value="Transcription activator, Churchill"/>
    <property type="match status" value="1"/>
</dbReference>
<dbReference type="AlphaFoldDB" id="A0A8J6K740"/>
<dbReference type="InterPro" id="IPR038543">
    <property type="entry name" value="Churchill_sf"/>
</dbReference>
<dbReference type="PANTHER" id="PTHR31931:SF2">
    <property type="entry name" value="PROTEIN CHURCHILL"/>
    <property type="match status" value="1"/>
</dbReference>
<evidence type="ECO:0000256" key="8">
    <source>
        <dbReference type="ARBA" id="ARBA00023163"/>
    </source>
</evidence>
<protein>
    <recommendedName>
        <fullName evidence="2">Protein Churchill</fullName>
    </recommendedName>
</protein>
<comment type="similarity">
    <text evidence="1">Belongs to the Churchill family.</text>
</comment>
<dbReference type="GO" id="GO:0045893">
    <property type="term" value="P:positive regulation of DNA-templated transcription"/>
    <property type="evidence" value="ECO:0007669"/>
    <property type="project" value="InterPro"/>
</dbReference>
<keyword evidence="7" id="KW-0010">Activator</keyword>
<keyword evidence="5" id="KW-0862">Zinc</keyword>
<evidence type="ECO:0000313" key="9">
    <source>
        <dbReference type="EMBL" id="KAG9481100.1"/>
    </source>
</evidence>
<dbReference type="Proteomes" id="UP000770717">
    <property type="component" value="Unassembled WGS sequence"/>
</dbReference>
<dbReference type="OrthoDB" id="5954706at2759"/>
<name>A0A8J6K740_ELECQ</name>
<evidence type="ECO:0000256" key="7">
    <source>
        <dbReference type="ARBA" id="ARBA00023159"/>
    </source>
</evidence>
<evidence type="ECO:0000313" key="10">
    <source>
        <dbReference type="Proteomes" id="UP000770717"/>
    </source>
</evidence>
<dbReference type="PANTHER" id="PTHR31931">
    <property type="entry name" value="PROTEIN CHURCHILL"/>
    <property type="match status" value="1"/>
</dbReference>
<dbReference type="InterPro" id="IPR009508">
    <property type="entry name" value="Transcrpt_activator_Churchill"/>
</dbReference>
<dbReference type="EMBL" id="WNTK01000006">
    <property type="protein sequence ID" value="KAG9481100.1"/>
    <property type="molecule type" value="Genomic_DNA"/>
</dbReference>
<evidence type="ECO:0000256" key="5">
    <source>
        <dbReference type="ARBA" id="ARBA00022833"/>
    </source>
</evidence>
<evidence type="ECO:0000256" key="1">
    <source>
        <dbReference type="ARBA" id="ARBA00009577"/>
    </source>
</evidence>
<organism evidence="9 10">
    <name type="scientific">Eleutherodactylus coqui</name>
    <name type="common">Puerto Rican coqui</name>
    <dbReference type="NCBI Taxonomy" id="57060"/>
    <lineage>
        <taxon>Eukaryota</taxon>
        <taxon>Metazoa</taxon>
        <taxon>Chordata</taxon>
        <taxon>Craniata</taxon>
        <taxon>Vertebrata</taxon>
        <taxon>Euteleostomi</taxon>
        <taxon>Amphibia</taxon>
        <taxon>Batrachia</taxon>
        <taxon>Anura</taxon>
        <taxon>Neobatrachia</taxon>
        <taxon>Hyloidea</taxon>
        <taxon>Eleutherodactylidae</taxon>
        <taxon>Eleutherodactylinae</taxon>
        <taxon>Eleutherodactylus</taxon>
        <taxon>Eleutherodactylus</taxon>
    </lineage>
</organism>
<reference evidence="9" key="1">
    <citation type="thesis" date="2020" institute="ProQuest LLC" country="789 East Eisenhower Parkway, Ann Arbor, MI, USA">
        <title>Comparative Genomics and Chromosome Evolution.</title>
        <authorList>
            <person name="Mudd A.B."/>
        </authorList>
    </citation>
    <scope>NUCLEOTIDE SEQUENCE</scope>
    <source>
        <strain evidence="9">HN-11 Male</strain>
        <tissue evidence="9">Kidney and liver</tissue>
    </source>
</reference>
<gene>
    <name evidence="9" type="ORF">GDO78_010380</name>
</gene>
<sequence length="160" mass="18199">MQSRNCLPSVRFLRRAIPVRHAVRFLRRAIPVRLIYGAYVVENASGIAMCGGCVQQEYPDRGSTCLETGSFLLNYVSCAKCNTRDFMLIANKTADEEDGEEIITYDHMCKNCHHVIAKHEYTFSVVDEYQEYTMLCMLCGRAEDSVSVLPDDPRQMAPLF</sequence>